<evidence type="ECO:0000313" key="2">
    <source>
        <dbReference type="Proteomes" id="UP000193431"/>
    </source>
</evidence>
<gene>
    <name evidence="1" type="ORF">BST97_04630</name>
</gene>
<dbReference type="RefSeq" id="WP_085766131.1">
    <property type="nucleotide sequence ID" value="NZ_CP019344.1"/>
</dbReference>
<protein>
    <submittedName>
        <fullName evidence="1">Uncharacterized protein</fullName>
    </submittedName>
</protein>
<keyword evidence="2" id="KW-1185">Reference proteome</keyword>
<organism evidence="1 2">
    <name type="scientific">Nonlabens spongiae</name>
    <dbReference type="NCBI Taxonomy" id="331648"/>
    <lineage>
        <taxon>Bacteria</taxon>
        <taxon>Pseudomonadati</taxon>
        <taxon>Bacteroidota</taxon>
        <taxon>Flavobacteriia</taxon>
        <taxon>Flavobacteriales</taxon>
        <taxon>Flavobacteriaceae</taxon>
        <taxon>Nonlabens</taxon>
    </lineage>
</organism>
<dbReference type="OrthoDB" id="1159446at2"/>
<evidence type="ECO:0000313" key="1">
    <source>
        <dbReference type="EMBL" id="ARN77324.1"/>
    </source>
</evidence>
<dbReference type="Proteomes" id="UP000193431">
    <property type="component" value="Chromosome"/>
</dbReference>
<dbReference type="PROSITE" id="PS51257">
    <property type="entry name" value="PROKAR_LIPOPROTEIN"/>
    <property type="match status" value="1"/>
</dbReference>
<proteinExistence type="predicted"/>
<dbReference type="STRING" id="331648.BST97_04630"/>
<sequence length="295" mass="33266">MRKICFLLLASLLVACDDGDIITEEFDFENTAINIREPLDPENSGRVIFFKNKTDTREALILSFDINDDFLTDDGSGAIELRGTNILEYRRFNVAPEDEYFRQLVPPVEPRVEEVFTATAGTINFTTTIIEDDRDGVPFELEINGDTDGDGVPNYLDLDDDGDNVPTADEVPDLNEDQTDFVEVTDTDGDNKLNYLDEDDDDDLVKTRQETLDGDINPANDLQDGVPNYLNEAVSEAASPRIEDDARIPHTFVRRYEITITIIDLVLSNGSEEFIFESFDFGTYAQENLLTIQFN</sequence>
<name>A0A1W6MI76_9FLAO</name>
<accession>A0A1W6MI76</accession>
<dbReference type="EMBL" id="CP019344">
    <property type="protein sequence ID" value="ARN77324.1"/>
    <property type="molecule type" value="Genomic_DNA"/>
</dbReference>
<reference evidence="1 2" key="1">
    <citation type="submission" date="2016-11" db="EMBL/GenBank/DDBJ databases">
        <title>Trade-off between light-utilization and light-protection in marine flavobacteria.</title>
        <authorList>
            <person name="Kumagai Y."/>
        </authorList>
    </citation>
    <scope>NUCLEOTIDE SEQUENCE [LARGE SCALE GENOMIC DNA]</scope>
    <source>
        <strain evidence="1 2">JCM 13191</strain>
    </source>
</reference>
<dbReference type="AlphaFoldDB" id="A0A1W6MI76"/>